<proteinExistence type="inferred from homology"/>
<dbReference type="EC" id="1.1.-.-" evidence="6"/>
<dbReference type="GO" id="GO:0016491">
    <property type="term" value="F:oxidoreductase activity"/>
    <property type="evidence" value="ECO:0007669"/>
    <property type="project" value="UniProtKB-KW"/>
</dbReference>
<dbReference type="InterPro" id="IPR015815">
    <property type="entry name" value="HIBADH-related"/>
</dbReference>
<evidence type="ECO:0000259" key="4">
    <source>
        <dbReference type="Pfam" id="PF03446"/>
    </source>
</evidence>
<evidence type="ECO:0000313" key="7">
    <source>
        <dbReference type="Proteomes" id="UP001183414"/>
    </source>
</evidence>
<dbReference type="Gene3D" id="1.10.1040.10">
    <property type="entry name" value="N-(1-d-carboxylethyl)-l-norvaline Dehydrogenase, domain 2"/>
    <property type="match status" value="1"/>
</dbReference>
<dbReference type="InterPro" id="IPR006115">
    <property type="entry name" value="6PGDH_NADP-bd"/>
</dbReference>
<name>A0ABU2NK95_9ACTN</name>
<keyword evidence="7" id="KW-1185">Reference proteome</keyword>
<dbReference type="RefSeq" id="WP_311671404.1">
    <property type="nucleotide sequence ID" value="NZ_JAVREQ010000001.1"/>
</dbReference>
<comment type="caution">
    <text evidence="6">The sequence shown here is derived from an EMBL/GenBank/DDBJ whole genome shotgun (WGS) entry which is preliminary data.</text>
</comment>
<accession>A0ABU2NK95</accession>
<evidence type="ECO:0000256" key="1">
    <source>
        <dbReference type="ARBA" id="ARBA00009080"/>
    </source>
</evidence>
<dbReference type="InterPro" id="IPR029154">
    <property type="entry name" value="HIBADH-like_NADP-bd"/>
</dbReference>
<dbReference type="SUPFAM" id="SSF48179">
    <property type="entry name" value="6-phosphogluconate dehydrogenase C-terminal domain-like"/>
    <property type="match status" value="1"/>
</dbReference>
<sequence length="281" mass="28953">MNVGFVGLGNLGLPLVRTLLRGDWPVTVFDPAAERVAECVRAGAAEAGSPTGLADRDLLVLAVPDDAAVKGVLSGRDGALARMAPGSVVVLHSTVLPRTAVALAEEGARHGVGVLDAPVSGGPERAGTGDLTVMVGGDEEHVARARPLLETVGSHVLHVGPPGAGSAAKLANQLMMFSALAGAHEALALAGACGVPEDHVLEIARTGLGDSWVARNWGFFDRMAADYDRVGTPVSERSWSKDLWDVVAAARDTGLRLPVAGLLSQHLSDVVEDHARRDASS</sequence>
<keyword evidence="2 6" id="KW-0560">Oxidoreductase</keyword>
<dbReference type="Pfam" id="PF14833">
    <property type="entry name" value="NAD_binding_11"/>
    <property type="match status" value="1"/>
</dbReference>
<dbReference type="EMBL" id="JAVREQ010000001">
    <property type="protein sequence ID" value="MDT0377415.1"/>
    <property type="molecule type" value="Genomic_DNA"/>
</dbReference>
<evidence type="ECO:0000259" key="5">
    <source>
        <dbReference type="Pfam" id="PF14833"/>
    </source>
</evidence>
<dbReference type="InterPro" id="IPR008927">
    <property type="entry name" value="6-PGluconate_DH-like_C_sf"/>
</dbReference>
<evidence type="ECO:0000256" key="2">
    <source>
        <dbReference type="ARBA" id="ARBA00023002"/>
    </source>
</evidence>
<feature type="domain" description="6-phosphogluconate dehydrogenase NADP-binding" evidence="4">
    <location>
        <begin position="2"/>
        <end position="160"/>
    </location>
</feature>
<protein>
    <submittedName>
        <fullName evidence="6">NAD(P)-dependent oxidoreductase</fullName>
        <ecNumber evidence="6">1.1.-.-</ecNumber>
    </submittedName>
</protein>
<dbReference type="Gene3D" id="3.40.50.720">
    <property type="entry name" value="NAD(P)-binding Rossmann-like Domain"/>
    <property type="match status" value="1"/>
</dbReference>
<organism evidence="6 7">
    <name type="scientific">Streptomyces hazeniae</name>
    <dbReference type="NCBI Taxonomy" id="3075538"/>
    <lineage>
        <taxon>Bacteria</taxon>
        <taxon>Bacillati</taxon>
        <taxon>Actinomycetota</taxon>
        <taxon>Actinomycetes</taxon>
        <taxon>Kitasatosporales</taxon>
        <taxon>Streptomycetaceae</taxon>
        <taxon>Streptomyces</taxon>
    </lineage>
</organism>
<dbReference type="Pfam" id="PF03446">
    <property type="entry name" value="NAD_binding_2"/>
    <property type="match status" value="1"/>
</dbReference>
<dbReference type="Proteomes" id="UP001183414">
    <property type="component" value="Unassembled WGS sequence"/>
</dbReference>
<dbReference type="InterPro" id="IPR013328">
    <property type="entry name" value="6PGD_dom2"/>
</dbReference>
<keyword evidence="3" id="KW-0520">NAD</keyword>
<gene>
    <name evidence="6" type="ORF">RM572_01325</name>
</gene>
<evidence type="ECO:0000256" key="3">
    <source>
        <dbReference type="ARBA" id="ARBA00023027"/>
    </source>
</evidence>
<comment type="similarity">
    <text evidence="1">Belongs to the HIBADH-related family.</text>
</comment>
<dbReference type="PANTHER" id="PTHR43060:SF15">
    <property type="entry name" value="3-HYDROXYISOBUTYRATE DEHYDROGENASE-LIKE 1, MITOCHONDRIAL-RELATED"/>
    <property type="match status" value="1"/>
</dbReference>
<dbReference type="InterPro" id="IPR036291">
    <property type="entry name" value="NAD(P)-bd_dom_sf"/>
</dbReference>
<feature type="domain" description="3-hydroxyisobutyrate dehydrogenase-like NAD-binding" evidence="5">
    <location>
        <begin position="163"/>
        <end position="274"/>
    </location>
</feature>
<evidence type="ECO:0000313" key="6">
    <source>
        <dbReference type="EMBL" id="MDT0377415.1"/>
    </source>
</evidence>
<dbReference type="SUPFAM" id="SSF51735">
    <property type="entry name" value="NAD(P)-binding Rossmann-fold domains"/>
    <property type="match status" value="1"/>
</dbReference>
<dbReference type="PANTHER" id="PTHR43060">
    <property type="entry name" value="3-HYDROXYISOBUTYRATE DEHYDROGENASE-LIKE 1, MITOCHONDRIAL-RELATED"/>
    <property type="match status" value="1"/>
</dbReference>
<dbReference type="PIRSF" id="PIRSF000103">
    <property type="entry name" value="HIBADH"/>
    <property type="match status" value="1"/>
</dbReference>
<reference evidence="7" key="1">
    <citation type="submission" date="2023-07" db="EMBL/GenBank/DDBJ databases">
        <title>30 novel species of actinomycetes from the DSMZ collection.</title>
        <authorList>
            <person name="Nouioui I."/>
        </authorList>
    </citation>
    <scope>NUCLEOTIDE SEQUENCE [LARGE SCALE GENOMIC DNA]</scope>
    <source>
        <strain evidence="7">DSM 42041</strain>
    </source>
</reference>